<name>A0A8X6M9V7_NEPPI</name>
<evidence type="ECO:0000256" key="1">
    <source>
        <dbReference type="SAM" id="MobiDB-lite"/>
    </source>
</evidence>
<accession>A0A8X6M9V7</accession>
<feature type="compositionally biased region" description="Basic and acidic residues" evidence="1">
    <location>
        <begin position="106"/>
        <end position="118"/>
    </location>
</feature>
<sequence length="129" mass="15003">MQLEVYKILRTLMEEKDVDAFNIMFNEVIKKNLENDMTREFYSVSSEEKLKIIENSIKSIQPTLSATLAMKENQFLATENKCIQANKAVEPQKQLFPTRKRKRTAEHRAAKPSEEESHKIALSLIMNTK</sequence>
<evidence type="ECO:0000313" key="4">
    <source>
        <dbReference type="EMBL" id="GFT76307.1"/>
    </source>
</evidence>
<dbReference type="EMBL" id="BMAW01010637">
    <property type="protein sequence ID" value="GFT19719.1"/>
    <property type="molecule type" value="Genomic_DNA"/>
</dbReference>
<reference evidence="2" key="1">
    <citation type="submission" date="2020-08" db="EMBL/GenBank/DDBJ databases">
        <title>Multicomponent nature underlies the extraordinary mechanical properties of spider dragline silk.</title>
        <authorList>
            <person name="Kono N."/>
            <person name="Nakamura H."/>
            <person name="Mori M."/>
            <person name="Yoshida Y."/>
            <person name="Ohtoshi R."/>
            <person name="Malay A.D."/>
            <person name="Moran D.A.P."/>
            <person name="Tomita M."/>
            <person name="Numata K."/>
            <person name="Arakawa K."/>
        </authorList>
    </citation>
    <scope>NUCLEOTIDE SEQUENCE</scope>
</reference>
<feature type="region of interest" description="Disordered" evidence="1">
    <location>
        <begin position="94"/>
        <end position="118"/>
    </location>
</feature>
<evidence type="ECO:0000313" key="3">
    <source>
        <dbReference type="EMBL" id="GFT19719.1"/>
    </source>
</evidence>
<organism evidence="2 6">
    <name type="scientific">Nephila pilipes</name>
    <name type="common">Giant wood spider</name>
    <name type="synonym">Nephila maculata</name>
    <dbReference type="NCBI Taxonomy" id="299642"/>
    <lineage>
        <taxon>Eukaryota</taxon>
        <taxon>Metazoa</taxon>
        <taxon>Ecdysozoa</taxon>
        <taxon>Arthropoda</taxon>
        <taxon>Chelicerata</taxon>
        <taxon>Arachnida</taxon>
        <taxon>Araneae</taxon>
        <taxon>Araneomorphae</taxon>
        <taxon>Entelegynae</taxon>
        <taxon>Araneoidea</taxon>
        <taxon>Nephilidae</taxon>
        <taxon>Nephila</taxon>
    </lineage>
</organism>
<dbReference type="AlphaFoldDB" id="A0A8X6M9V7"/>
<proteinExistence type="predicted"/>
<dbReference type="EMBL" id="BMAW01075627">
    <property type="protein sequence ID" value="GFT97826.1"/>
    <property type="molecule type" value="Genomic_DNA"/>
</dbReference>
<gene>
    <name evidence="2" type="ORF">NPIL_155101</name>
    <name evidence="4" type="ORF">NPIL_501691</name>
    <name evidence="3" type="ORF">NPIL_523731</name>
    <name evidence="5" type="ORF">NPIL_540691</name>
</gene>
<protein>
    <submittedName>
        <fullName evidence="2">Uncharacterized protein</fullName>
    </submittedName>
</protein>
<comment type="caution">
    <text evidence="2">The sequence shown here is derived from an EMBL/GenBank/DDBJ whole genome shotgun (WGS) entry which is preliminary data.</text>
</comment>
<dbReference type="EMBL" id="BMAW01071058">
    <property type="protein sequence ID" value="GFT76307.1"/>
    <property type="molecule type" value="Genomic_DNA"/>
</dbReference>
<evidence type="ECO:0000313" key="2">
    <source>
        <dbReference type="EMBL" id="GFS33508.1"/>
    </source>
</evidence>
<dbReference type="Proteomes" id="UP000887013">
    <property type="component" value="Unassembled WGS sequence"/>
</dbReference>
<evidence type="ECO:0000313" key="6">
    <source>
        <dbReference type="Proteomes" id="UP000887013"/>
    </source>
</evidence>
<keyword evidence="6" id="KW-1185">Reference proteome</keyword>
<dbReference type="OrthoDB" id="6469133at2759"/>
<dbReference type="EMBL" id="BMAW01088209">
    <property type="protein sequence ID" value="GFS33508.1"/>
    <property type="molecule type" value="Genomic_DNA"/>
</dbReference>
<evidence type="ECO:0000313" key="5">
    <source>
        <dbReference type="EMBL" id="GFT97826.1"/>
    </source>
</evidence>